<accession>A0A6C0I3T9</accession>
<organism evidence="1">
    <name type="scientific">viral metagenome</name>
    <dbReference type="NCBI Taxonomy" id="1070528"/>
    <lineage>
        <taxon>unclassified sequences</taxon>
        <taxon>metagenomes</taxon>
        <taxon>organismal metagenomes</taxon>
    </lineage>
</organism>
<evidence type="ECO:0000313" key="1">
    <source>
        <dbReference type="EMBL" id="QHT87681.1"/>
    </source>
</evidence>
<name>A0A6C0I3T9_9ZZZZ</name>
<sequence length="64" mass="7692">MRYEELTEDDAMIGFKIVQDGGKRRQYTTNGRKRQATKRTYRMKPMSKRIIKKRAKHKTTCAKR</sequence>
<dbReference type="EMBL" id="MN740097">
    <property type="protein sequence ID" value="QHT87681.1"/>
    <property type="molecule type" value="Genomic_DNA"/>
</dbReference>
<reference evidence="1" key="1">
    <citation type="journal article" date="2020" name="Nature">
        <title>Giant virus diversity and host interactions through global metagenomics.</title>
        <authorList>
            <person name="Schulz F."/>
            <person name="Roux S."/>
            <person name="Paez-Espino D."/>
            <person name="Jungbluth S."/>
            <person name="Walsh D.A."/>
            <person name="Denef V.J."/>
            <person name="McMahon K.D."/>
            <person name="Konstantinidis K.T."/>
            <person name="Eloe-Fadrosh E.A."/>
            <person name="Kyrpides N.C."/>
            <person name="Woyke T."/>
        </authorList>
    </citation>
    <scope>NUCLEOTIDE SEQUENCE</scope>
    <source>
        <strain evidence="1">GVMAG-M-3300023184-190</strain>
    </source>
</reference>
<proteinExistence type="predicted"/>
<protein>
    <submittedName>
        <fullName evidence="1">Uncharacterized protein</fullName>
    </submittedName>
</protein>
<dbReference type="AlphaFoldDB" id="A0A6C0I3T9"/>